<name>A0A9P1DRC6_9DINO</name>
<dbReference type="Proteomes" id="UP001152797">
    <property type="component" value="Unassembled WGS sequence"/>
</dbReference>
<dbReference type="PANTHER" id="PTHR47447:SF17">
    <property type="entry name" value="OS12G0638900 PROTEIN"/>
    <property type="match status" value="1"/>
</dbReference>
<dbReference type="InterPro" id="IPR002885">
    <property type="entry name" value="PPR_rpt"/>
</dbReference>
<dbReference type="PANTHER" id="PTHR47447">
    <property type="entry name" value="OS03G0856100 PROTEIN"/>
    <property type="match status" value="1"/>
</dbReference>
<evidence type="ECO:0000313" key="4">
    <source>
        <dbReference type="EMBL" id="CAL4802242.1"/>
    </source>
</evidence>
<keyword evidence="1" id="KW-0677">Repeat</keyword>
<comment type="caution">
    <text evidence="2">The sequence shown here is derived from an EMBL/GenBank/DDBJ whole genome shotgun (WGS) entry which is preliminary data.</text>
</comment>
<dbReference type="Pfam" id="PF13041">
    <property type="entry name" value="PPR_2"/>
    <property type="match status" value="1"/>
</dbReference>
<reference evidence="3" key="2">
    <citation type="submission" date="2024-04" db="EMBL/GenBank/DDBJ databases">
        <authorList>
            <person name="Chen Y."/>
            <person name="Shah S."/>
            <person name="Dougan E. K."/>
            <person name="Thang M."/>
            <person name="Chan C."/>
        </authorList>
    </citation>
    <scope>NUCLEOTIDE SEQUENCE [LARGE SCALE GENOMIC DNA]</scope>
</reference>
<evidence type="ECO:0000313" key="2">
    <source>
        <dbReference type="EMBL" id="CAI4014930.1"/>
    </source>
</evidence>
<dbReference type="OrthoDB" id="185373at2759"/>
<gene>
    <name evidence="2" type="ORF">C1SCF055_LOCUS39791</name>
</gene>
<dbReference type="Gene3D" id="1.25.40.10">
    <property type="entry name" value="Tetratricopeptide repeat domain"/>
    <property type="match status" value="2"/>
</dbReference>
<proteinExistence type="predicted"/>
<organism evidence="2">
    <name type="scientific">Cladocopium goreaui</name>
    <dbReference type="NCBI Taxonomy" id="2562237"/>
    <lineage>
        <taxon>Eukaryota</taxon>
        <taxon>Sar</taxon>
        <taxon>Alveolata</taxon>
        <taxon>Dinophyceae</taxon>
        <taxon>Suessiales</taxon>
        <taxon>Symbiodiniaceae</taxon>
        <taxon>Cladocopium</taxon>
    </lineage>
</organism>
<keyword evidence="5" id="KW-1185">Reference proteome</keyword>
<dbReference type="EMBL" id="CAMXCT030006508">
    <property type="protein sequence ID" value="CAL4802242.1"/>
    <property type="molecule type" value="Genomic_DNA"/>
</dbReference>
<evidence type="ECO:0000313" key="3">
    <source>
        <dbReference type="EMBL" id="CAL1168305.1"/>
    </source>
</evidence>
<dbReference type="EMBL" id="CAMXCT010006508">
    <property type="protein sequence ID" value="CAI4014930.1"/>
    <property type="molecule type" value="Genomic_DNA"/>
</dbReference>
<dbReference type="AlphaFoldDB" id="A0A9P1DRC6"/>
<reference evidence="2" key="1">
    <citation type="submission" date="2022-10" db="EMBL/GenBank/DDBJ databases">
        <authorList>
            <person name="Chen Y."/>
            <person name="Dougan E. K."/>
            <person name="Chan C."/>
            <person name="Rhodes N."/>
            <person name="Thang M."/>
        </authorList>
    </citation>
    <scope>NUCLEOTIDE SEQUENCE</scope>
</reference>
<evidence type="ECO:0000256" key="1">
    <source>
        <dbReference type="ARBA" id="ARBA00022737"/>
    </source>
</evidence>
<dbReference type="InterPro" id="IPR011990">
    <property type="entry name" value="TPR-like_helical_dom_sf"/>
</dbReference>
<sequence length="472" mass="51424">MFRACRCGKVASPALRFVTSGTPKAADFAADATSKRADTGLSESPVAVATRLIVQQCRSALWQNAIQHLTELSEMITPDVVCFTAVIGICSKASAWQQGLLLLRYMSKVEVSPNVVTYNSLLAARSNASWRWALALLSEMEEVKLQPDQVTYNTTLVALRKAGLSRQALRASDKLVKPNGADAYTYCALISACKKTAKWAKALNLVADAMRRFSKLNKFVLSAGIAACARGLQPQHAMRLLHLGHGHGGGPDAISRDAAVTACAATFLWAEALSLIDAAPGVQSLLGAAFATASSSSAPELIAARVTAAAQKRASKELLRRTKDDGTWHDAILAESLVNYTRCTRNFMQERARLLRMLRAYVLVPVLSQLRGGLSSDTNIDVLQQQYAFGGLCKDLALQLGVEYPARRLPSEWMGPEALAAWRRPSRNYGVVLPREPVAQELFVCLDYSIFPRGKRCAQHLHVSYMADRSRT</sequence>
<dbReference type="EMBL" id="CAMXCT020006508">
    <property type="protein sequence ID" value="CAL1168305.1"/>
    <property type="molecule type" value="Genomic_DNA"/>
</dbReference>
<accession>A0A9P1DRC6</accession>
<evidence type="ECO:0000313" key="5">
    <source>
        <dbReference type="Proteomes" id="UP001152797"/>
    </source>
</evidence>
<protein>
    <submittedName>
        <fullName evidence="4">Pentacotripeptide-repeat region of PRORP domain-containing protein</fullName>
    </submittedName>
</protein>